<comment type="caution">
    <text evidence="2">The sequence shown here is derived from an EMBL/GenBank/DDBJ whole genome shotgun (WGS) entry which is preliminary data.</text>
</comment>
<protein>
    <submittedName>
        <fullName evidence="2">Peptidoglycan-binding protein</fullName>
    </submittedName>
</protein>
<keyword evidence="3" id="KW-1185">Reference proteome</keyword>
<dbReference type="EMBL" id="VHSH01000002">
    <property type="protein sequence ID" value="TQV81861.1"/>
    <property type="molecule type" value="Genomic_DNA"/>
</dbReference>
<accession>A0A545TXG2</accession>
<feature type="domain" description="Peptidoglycan binding-like" evidence="1">
    <location>
        <begin position="10"/>
        <end position="65"/>
    </location>
</feature>
<dbReference type="InterPro" id="IPR023346">
    <property type="entry name" value="Lysozyme-like_dom_sf"/>
</dbReference>
<name>A0A545TXG2_9PROT</name>
<dbReference type="Gene3D" id="1.10.530.10">
    <property type="match status" value="1"/>
</dbReference>
<evidence type="ECO:0000259" key="1">
    <source>
        <dbReference type="Pfam" id="PF01471"/>
    </source>
</evidence>
<dbReference type="SUPFAM" id="SSF53955">
    <property type="entry name" value="Lysozyme-like"/>
    <property type="match status" value="1"/>
</dbReference>
<dbReference type="InterPro" id="IPR036365">
    <property type="entry name" value="PGBD-like_sf"/>
</dbReference>
<sequence length="265" mass="28785">MATLKRGMRNNEVRELQEKLKQAGFNPGAIDGHFGGATERALRAFQTSEGLLVDGIAGPQTLASLSADIEPDPPLAIASVTVERVSKMFPSTPRVNIETNLPPVLSSLVASELADKNMVLMALATIRAETAGFLPISEGKSRFNTSPGGHPFDLYDNRRDLGNQGKPDGDLFKGRGYIQLTGRDNYARIGEKIGLGNELVENPDRANEPEVAADVLAAFLKVKERRIKEAIVRGDLRAARRLVNGGSHGLERFRRAFRTGETVII</sequence>
<dbReference type="InterPro" id="IPR002477">
    <property type="entry name" value="Peptidoglycan-bd-like"/>
</dbReference>
<dbReference type="SUPFAM" id="SSF47090">
    <property type="entry name" value="PGBD-like"/>
    <property type="match status" value="1"/>
</dbReference>
<dbReference type="Gene3D" id="1.10.101.10">
    <property type="entry name" value="PGBD-like superfamily/PGBD"/>
    <property type="match status" value="1"/>
</dbReference>
<dbReference type="InterPro" id="IPR036366">
    <property type="entry name" value="PGBDSf"/>
</dbReference>
<evidence type="ECO:0000313" key="2">
    <source>
        <dbReference type="EMBL" id="TQV81861.1"/>
    </source>
</evidence>
<dbReference type="Proteomes" id="UP000315252">
    <property type="component" value="Unassembled WGS sequence"/>
</dbReference>
<dbReference type="AlphaFoldDB" id="A0A545TXG2"/>
<organism evidence="2 3">
    <name type="scientific">Denitrobaculum tricleocarpae</name>
    <dbReference type="NCBI Taxonomy" id="2591009"/>
    <lineage>
        <taxon>Bacteria</taxon>
        <taxon>Pseudomonadati</taxon>
        <taxon>Pseudomonadota</taxon>
        <taxon>Alphaproteobacteria</taxon>
        <taxon>Rhodospirillales</taxon>
        <taxon>Rhodospirillaceae</taxon>
        <taxon>Denitrobaculum</taxon>
    </lineage>
</organism>
<gene>
    <name evidence="2" type="ORF">FKG95_06375</name>
</gene>
<reference evidence="2 3" key="1">
    <citation type="submission" date="2019-06" db="EMBL/GenBank/DDBJ databases">
        <title>Whole genome sequence for Rhodospirillaceae sp. R148.</title>
        <authorList>
            <person name="Wang G."/>
        </authorList>
    </citation>
    <scope>NUCLEOTIDE SEQUENCE [LARGE SCALE GENOMIC DNA]</scope>
    <source>
        <strain evidence="2 3">R148</strain>
    </source>
</reference>
<dbReference type="Pfam" id="PF01471">
    <property type="entry name" value="PG_binding_1"/>
    <property type="match status" value="1"/>
</dbReference>
<proteinExistence type="predicted"/>
<evidence type="ECO:0000313" key="3">
    <source>
        <dbReference type="Proteomes" id="UP000315252"/>
    </source>
</evidence>
<dbReference type="OrthoDB" id="3809801at2"/>